<keyword evidence="6 10" id="KW-0547">Nucleotide-binding</keyword>
<evidence type="ECO:0000256" key="13">
    <source>
        <dbReference type="RuleBase" id="RU003785"/>
    </source>
</evidence>
<dbReference type="Gene3D" id="3.40.50.300">
    <property type="entry name" value="P-loop containing nucleotide triphosphate hydrolases"/>
    <property type="match status" value="1"/>
</dbReference>
<name>A0A2T2WES4_9FIRM</name>
<dbReference type="PANTHER" id="PTHR11088:SF60">
    <property type="entry name" value="TRNA DIMETHYLALLYLTRANSFERASE"/>
    <property type="match status" value="1"/>
</dbReference>
<dbReference type="InterPro" id="IPR027417">
    <property type="entry name" value="P-loop_NTPase"/>
</dbReference>
<dbReference type="Gene3D" id="1.10.20.140">
    <property type="match status" value="1"/>
</dbReference>
<dbReference type="InterPro" id="IPR018022">
    <property type="entry name" value="IPT"/>
</dbReference>
<dbReference type="HAMAP" id="MF_00185">
    <property type="entry name" value="IPP_trans"/>
    <property type="match status" value="1"/>
</dbReference>
<keyword evidence="4 10" id="KW-0808">Transferase</keyword>
<feature type="region of interest" description="Interaction with substrate tRNA" evidence="10">
    <location>
        <begin position="31"/>
        <end position="34"/>
    </location>
</feature>
<feature type="site" description="Interaction with substrate tRNA" evidence="10">
    <location>
        <position position="97"/>
    </location>
</feature>
<accession>A0A2T2WES4</accession>
<comment type="function">
    <text evidence="2 10 12">Catalyzes the transfer of a dimethylallyl group onto the adenine at position 37 in tRNAs that read codons beginning with uridine, leading to the formation of N6-(dimethylallyl)adenosine (i(6)A).</text>
</comment>
<evidence type="ECO:0000256" key="6">
    <source>
        <dbReference type="ARBA" id="ARBA00022741"/>
    </source>
</evidence>
<keyword evidence="7 10" id="KW-0067">ATP-binding</keyword>
<dbReference type="Proteomes" id="UP000241848">
    <property type="component" value="Unassembled WGS sequence"/>
</dbReference>
<proteinExistence type="inferred from homology"/>
<comment type="caution">
    <text evidence="10">Lacks conserved residue(s) required for the propagation of feature annotation.</text>
</comment>
<dbReference type="GO" id="GO:0005524">
    <property type="term" value="F:ATP binding"/>
    <property type="evidence" value="ECO:0007669"/>
    <property type="project" value="UniProtKB-UniRule"/>
</dbReference>
<dbReference type="GO" id="GO:0052381">
    <property type="term" value="F:tRNA dimethylallyltransferase activity"/>
    <property type="evidence" value="ECO:0007669"/>
    <property type="project" value="UniProtKB-UniRule"/>
</dbReference>
<evidence type="ECO:0000256" key="12">
    <source>
        <dbReference type="RuleBase" id="RU003784"/>
    </source>
</evidence>
<dbReference type="NCBIfam" id="TIGR00174">
    <property type="entry name" value="miaA"/>
    <property type="match status" value="1"/>
</dbReference>
<protein>
    <recommendedName>
        <fullName evidence="10">tRNA dimethylallyltransferase</fullName>
        <ecNumber evidence="10">2.5.1.75</ecNumber>
    </recommendedName>
    <alternativeName>
        <fullName evidence="10">Dimethylallyl diphosphate:tRNA dimethylallyltransferase</fullName>
        <shortName evidence="10">DMAPP:tRNA dimethylallyltransferase</shortName>
        <shortName evidence="10">DMATase</shortName>
    </alternativeName>
    <alternativeName>
        <fullName evidence="10">Isopentenyl-diphosphate:tRNA isopentenyltransferase</fullName>
        <shortName evidence="10">IPP transferase</shortName>
        <shortName evidence="10">IPPT</shortName>
        <shortName evidence="10">IPTase</shortName>
    </alternativeName>
</protein>
<evidence type="ECO:0000256" key="1">
    <source>
        <dbReference type="ARBA" id="ARBA00001946"/>
    </source>
</evidence>
<dbReference type="PANTHER" id="PTHR11088">
    <property type="entry name" value="TRNA DIMETHYLALLYLTRANSFERASE"/>
    <property type="match status" value="1"/>
</dbReference>
<evidence type="ECO:0000313" key="14">
    <source>
        <dbReference type="EMBL" id="PSR20736.1"/>
    </source>
</evidence>
<dbReference type="Pfam" id="PF01715">
    <property type="entry name" value="IPPT"/>
    <property type="match status" value="1"/>
</dbReference>
<comment type="caution">
    <text evidence="14">The sequence shown here is derived from an EMBL/GenBank/DDBJ whole genome shotgun (WGS) entry which is preliminary data.</text>
</comment>
<evidence type="ECO:0000256" key="2">
    <source>
        <dbReference type="ARBA" id="ARBA00003213"/>
    </source>
</evidence>
<feature type="binding site" evidence="10">
    <location>
        <begin position="6"/>
        <end position="13"/>
    </location>
    <ligand>
        <name>ATP</name>
        <dbReference type="ChEBI" id="CHEBI:30616"/>
    </ligand>
</feature>
<comment type="catalytic activity">
    <reaction evidence="9 10 11">
        <text>adenosine(37) in tRNA + dimethylallyl diphosphate = N(6)-dimethylallyladenosine(37) in tRNA + diphosphate</text>
        <dbReference type="Rhea" id="RHEA:26482"/>
        <dbReference type="Rhea" id="RHEA-COMP:10162"/>
        <dbReference type="Rhea" id="RHEA-COMP:10375"/>
        <dbReference type="ChEBI" id="CHEBI:33019"/>
        <dbReference type="ChEBI" id="CHEBI:57623"/>
        <dbReference type="ChEBI" id="CHEBI:74411"/>
        <dbReference type="ChEBI" id="CHEBI:74415"/>
        <dbReference type="EC" id="2.5.1.75"/>
    </reaction>
</comment>
<feature type="binding site" evidence="10">
    <location>
        <begin position="8"/>
        <end position="13"/>
    </location>
    <ligand>
        <name>substrate</name>
    </ligand>
</feature>
<comment type="subunit">
    <text evidence="10">Monomer.</text>
</comment>
<evidence type="ECO:0000256" key="3">
    <source>
        <dbReference type="ARBA" id="ARBA00005842"/>
    </source>
</evidence>
<dbReference type="AlphaFoldDB" id="A0A2T2WES4"/>
<evidence type="ECO:0000256" key="4">
    <source>
        <dbReference type="ARBA" id="ARBA00022679"/>
    </source>
</evidence>
<evidence type="ECO:0000256" key="11">
    <source>
        <dbReference type="RuleBase" id="RU003783"/>
    </source>
</evidence>
<comment type="similarity">
    <text evidence="3 10 13">Belongs to the IPP transferase family.</text>
</comment>
<evidence type="ECO:0000256" key="8">
    <source>
        <dbReference type="ARBA" id="ARBA00022842"/>
    </source>
</evidence>
<dbReference type="EMBL" id="PXYV01000052">
    <property type="protein sequence ID" value="PSR20736.1"/>
    <property type="molecule type" value="Genomic_DNA"/>
</dbReference>
<comment type="cofactor">
    <cofactor evidence="1 10">
        <name>Mg(2+)</name>
        <dbReference type="ChEBI" id="CHEBI:18420"/>
    </cofactor>
</comment>
<keyword evidence="8 10" id="KW-0460">Magnesium</keyword>
<feature type="site" description="Interaction with substrate tRNA" evidence="10">
    <location>
        <position position="120"/>
    </location>
</feature>
<gene>
    <name evidence="10" type="primary">miaA</name>
    <name evidence="14" type="ORF">C7B45_13670</name>
</gene>
<reference evidence="14 15" key="1">
    <citation type="journal article" date="2014" name="BMC Genomics">
        <title>Comparison of environmental and isolate Sulfobacillus genomes reveals diverse carbon, sulfur, nitrogen, and hydrogen metabolisms.</title>
        <authorList>
            <person name="Justice N.B."/>
            <person name="Norman A."/>
            <person name="Brown C.T."/>
            <person name="Singh A."/>
            <person name="Thomas B.C."/>
            <person name="Banfield J.F."/>
        </authorList>
    </citation>
    <scope>NUCLEOTIDE SEQUENCE [LARGE SCALE GENOMIC DNA]</scope>
    <source>
        <strain evidence="14">AMDSBA3</strain>
    </source>
</reference>
<evidence type="ECO:0000256" key="7">
    <source>
        <dbReference type="ARBA" id="ARBA00022840"/>
    </source>
</evidence>
<sequence length="300" mass="33736">MLVIAGPTAVGKTVISISVAKALDGEVISADSAAVYRGLNVGAAKIRPQDTQGVPHHGLDWADPATPFSVADFQLRAGRVIEDILTRGRLPIIVGGTGLWIRALIRHYHLPEQASPGPLRAHLDAMGQQYGFESLRRQLRVVDPQSYQAIDRHDHRRLVRALEVFMTSGQVLPRNTSDSPYHATYWVLTRTVSDLHERIRRRTQAMLDQGLVTEVKALLAAGVPKTAQSFTAIGYKETIDWLWGRLTDEERNRLIIRHTQQLAKRQLTWFRAEKDARWIDLSAWPVDAAIEKIVQSMRDH</sequence>
<dbReference type="InterPro" id="IPR039657">
    <property type="entry name" value="Dimethylallyltransferase"/>
</dbReference>
<keyword evidence="5 10" id="KW-0819">tRNA processing</keyword>
<dbReference type="SUPFAM" id="SSF52540">
    <property type="entry name" value="P-loop containing nucleoside triphosphate hydrolases"/>
    <property type="match status" value="2"/>
</dbReference>
<evidence type="ECO:0000313" key="15">
    <source>
        <dbReference type="Proteomes" id="UP000241848"/>
    </source>
</evidence>
<organism evidence="14 15">
    <name type="scientific">Sulfobacillus acidophilus</name>
    <dbReference type="NCBI Taxonomy" id="53633"/>
    <lineage>
        <taxon>Bacteria</taxon>
        <taxon>Bacillati</taxon>
        <taxon>Bacillota</taxon>
        <taxon>Clostridia</taxon>
        <taxon>Eubacteriales</taxon>
        <taxon>Clostridiales Family XVII. Incertae Sedis</taxon>
        <taxon>Sulfobacillus</taxon>
    </lineage>
</organism>
<evidence type="ECO:0000256" key="9">
    <source>
        <dbReference type="ARBA" id="ARBA00049563"/>
    </source>
</evidence>
<evidence type="ECO:0000256" key="5">
    <source>
        <dbReference type="ARBA" id="ARBA00022694"/>
    </source>
</evidence>
<dbReference type="EC" id="2.5.1.75" evidence="10"/>
<dbReference type="GO" id="GO:0006400">
    <property type="term" value="P:tRNA modification"/>
    <property type="evidence" value="ECO:0007669"/>
    <property type="project" value="TreeGrafter"/>
</dbReference>
<evidence type="ECO:0000256" key="10">
    <source>
        <dbReference type="HAMAP-Rule" id="MF_00185"/>
    </source>
</evidence>